<evidence type="ECO:0000256" key="1">
    <source>
        <dbReference type="SAM" id="SignalP"/>
    </source>
</evidence>
<reference evidence="2 3" key="1">
    <citation type="submission" date="2018-10" db="EMBL/GenBank/DDBJ databases">
        <title>The genome of Lysobacter enzymogenes OH11.</title>
        <authorList>
            <person name="Liu F."/>
            <person name="Zhao Y."/>
            <person name="Qian G."/>
            <person name="Chen Y."/>
            <person name="Xu H."/>
        </authorList>
    </citation>
    <scope>NUCLEOTIDE SEQUENCE [LARGE SCALE GENOMIC DNA]</scope>
    <source>
        <strain evidence="2 3">OH11</strain>
    </source>
</reference>
<dbReference type="AlphaFoldDB" id="A0A3N2RMD2"/>
<keyword evidence="1" id="KW-0732">Signal</keyword>
<evidence type="ECO:0000313" key="2">
    <source>
        <dbReference type="EMBL" id="ROU08603.1"/>
    </source>
</evidence>
<dbReference type="RefSeq" id="WP_123646170.1">
    <property type="nucleotide sequence ID" value="NZ_RCTY01000011.1"/>
</dbReference>
<protein>
    <recommendedName>
        <fullName evidence="4">Lipoprotein</fullName>
    </recommendedName>
</protein>
<accession>A0A3N2RMD2</accession>
<dbReference type="EMBL" id="RCTY01000011">
    <property type="protein sequence ID" value="ROU08603.1"/>
    <property type="molecule type" value="Genomic_DNA"/>
</dbReference>
<evidence type="ECO:0008006" key="4">
    <source>
        <dbReference type="Google" id="ProtNLM"/>
    </source>
</evidence>
<gene>
    <name evidence="2" type="ORF">D9T17_03775</name>
</gene>
<comment type="caution">
    <text evidence="2">The sequence shown here is derived from an EMBL/GenBank/DDBJ whole genome shotgun (WGS) entry which is preliminary data.</text>
</comment>
<organism evidence="2 3">
    <name type="scientific">Lysobacter enzymogenes</name>
    <dbReference type="NCBI Taxonomy" id="69"/>
    <lineage>
        <taxon>Bacteria</taxon>
        <taxon>Pseudomonadati</taxon>
        <taxon>Pseudomonadota</taxon>
        <taxon>Gammaproteobacteria</taxon>
        <taxon>Lysobacterales</taxon>
        <taxon>Lysobacteraceae</taxon>
        <taxon>Lysobacter</taxon>
    </lineage>
</organism>
<sequence length="223" mass="23820">MRRSLRTFCLLSALSVSACSVSETAMNSQPTSPTDAAEAAGPDTAALAAKYRRNPAPKQPYRVLVKVAQAPGPLASVRGFAKYEAPDCEYIPNPVAGVVTHPMQALDLEFSRLDDTTYAATVYADALLDEDYLGKGVCHWQVASVAAELKASGAQADTAFLSNLAGDELRAHGTRTKYYDKAHYPRAGMDDFPDSGSPDPARFQPEQRAALFTISMTAEAGTP</sequence>
<dbReference type="Proteomes" id="UP000275910">
    <property type="component" value="Unassembled WGS sequence"/>
</dbReference>
<feature type="signal peptide" evidence="1">
    <location>
        <begin position="1"/>
        <end position="18"/>
    </location>
</feature>
<dbReference type="PROSITE" id="PS51257">
    <property type="entry name" value="PROKAR_LIPOPROTEIN"/>
    <property type="match status" value="1"/>
</dbReference>
<evidence type="ECO:0000313" key="3">
    <source>
        <dbReference type="Proteomes" id="UP000275910"/>
    </source>
</evidence>
<name>A0A3N2RMD2_LYSEN</name>
<feature type="chain" id="PRO_5017986378" description="Lipoprotein" evidence="1">
    <location>
        <begin position="19"/>
        <end position="223"/>
    </location>
</feature>
<proteinExistence type="predicted"/>